<evidence type="ECO:0000259" key="2">
    <source>
        <dbReference type="Pfam" id="PF16694"/>
    </source>
</evidence>
<dbReference type="InterPro" id="IPR032033">
    <property type="entry name" value="Cytochrome_P460"/>
</dbReference>
<dbReference type="AlphaFoldDB" id="A0A2P1PWQ1"/>
<reference evidence="3 4" key="2">
    <citation type="submission" date="2018-03" db="EMBL/GenBank/DDBJ databases">
        <authorList>
            <person name="Keele B.F."/>
        </authorList>
    </citation>
    <scope>NUCLEOTIDE SEQUENCE [LARGE SCALE GENOMIC DNA]</scope>
    <source>
        <strain evidence="3 4">D13</strain>
    </source>
</reference>
<dbReference type="KEGG" id="xba:C7S18_19505"/>
<evidence type="ECO:0000313" key="3">
    <source>
        <dbReference type="EMBL" id="AVP99214.1"/>
    </source>
</evidence>
<protein>
    <recommendedName>
        <fullName evidence="2">Cytochrome P460 domain-containing protein</fullName>
    </recommendedName>
</protein>
<accession>A0A2P1PWQ1</accession>
<evidence type="ECO:0000313" key="4">
    <source>
        <dbReference type="Proteomes" id="UP000241074"/>
    </source>
</evidence>
<dbReference type="Gene3D" id="3.50.70.20">
    <property type="entry name" value="Cytochrome P460"/>
    <property type="match status" value="1"/>
</dbReference>
<dbReference type="Pfam" id="PF16694">
    <property type="entry name" value="Cytochrome_P460"/>
    <property type="match status" value="1"/>
</dbReference>
<feature type="region of interest" description="Disordered" evidence="1">
    <location>
        <begin position="192"/>
        <end position="226"/>
    </location>
</feature>
<name>A0A2P1PWQ1_9GAMM</name>
<dbReference type="CDD" id="cd20716">
    <property type="entry name" value="cyt_P460_fam"/>
    <property type="match status" value="1"/>
</dbReference>
<dbReference type="InterPro" id="IPR038142">
    <property type="entry name" value="Cytochrome_P460_sp"/>
</dbReference>
<feature type="domain" description="Cytochrome P460" evidence="2">
    <location>
        <begin position="88"/>
        <end position="175"/>
    </location>
</feature>
<organism evidence="3 4">
    <name type="scientific">Ahniella affigens</name>
    <dbReference type="NCBI Taxonomy" id="2021234"/>
    <lineage>
        <taxon>Bacteria</taxon>
        <taxon>Pseudomonadati</taxon>
        <taxon>Pseudomonadota</taxon>
        <taxon>Gammaproteobacteria</taxon>
        <taxon>Lysobacterales</taxon>
        <taxon>Rhodanobacteraceae</taxon>
        <taxon>Ahniella</taxon>
    </lineage>
</organism>
<dbReference type="Proteomes" id="UP000241074">
    <property type="component" value="Chromosome"/>
</dbReference>
<evidence type="ECO:0000256" key="1">
    <source>
        <dbReference type="SAM" id="MobiDB-lite"/>
    </source>
</evidence>
<keyword evidence="4" id="KW-1185">Reference proteome</keyword>
<gene>
    <name evidence="3" type="ORF">C7S18_19505</name>
</gene>
<reference evidence="3 4" key="1">
    <citation type="submission" date="2018-03" db="EMBL/GenBank/DDBJ databases">
        <title>Ahniella affigens gen. nov., sp. nov., a gammaproteobacterium isolated from sandy soil near a stream.</title>
        <authorList>
            <person name="Ko Y."/>
            <person name="Kim J.-H."/>
        </authorList>
    </citation>
    <scope>NUCLEOTIDE SEQUENCE [LARGE SCALE GENOMIC DNA]</scope>
    <source>
        <strain evidence="3 4">D13</strain>
    </source>
</reference>
<sequence>MAFARINVVVLLLAGLLVNGITRASNNSAQLSIEEALALPCQLHRLTLAPTLVLSTQSQVCVPTAHDGDAESIERETFGPHALVPMHYFVNDVGRDAMAQTRSAFPEGSVIIKQKLLPDGETLGIGGMIKRESGFDPTHGDWSYFYLSHGNHLRQGRLKTCRTCHAKTQHTDHVFIRGRDWKTALDGRLIHRSDSIDTGPPTPIVTERPDACGAPTQRRQPRRPHD</sequence>
<dbReference type="EMBL" id="CP027860">
    <property type="protein sequence ID" value="AVP99214.1"/>
    <property type="molecule type" value="Genomic_DNA"/>
</dbReference>
<proteinExistence type="predicted"/>